<evidence type="ECO:0000313" key="4">
    <source>
        <dbReference type="Proteomes" id="UP000070544"/>
    </source>
</evidence>
<evidence type="ECO:0000256" key="1">
    <source>
        <dbReference type="SAM" id="MobiDB-lite"/>
    </source>
</evidence>
<feature type="region of interest" description="Disordered" evidence="1">
    <location>
        <begin position="133"/>
        <end position="185"/>
    </location>
</feature>
<dbReference type="Pfam" id="PF12295">
    <property type="entry name" value="Symplekin_C"/>
    <property type="match status" value="1"/>
</dbReference>
<dbReference type="EMBL" id="KQ965763">
    <property type="protein sequence ID" value="KXS15283.1"/>
    <property type="molecule type" value="Genomic_DNA"/>
</dbReference>
<protein>
    <recommendedName>
        <fullName evidence="2">Symplekin C-terminal domain-containing protein</fullName>
    </recommendedName>
</protein>
<feature type="compositionally biased region" description="Gly residues" evidence="1">
    <location>
        <begin position="847"/>
        <end position="856"/>
    </location>
</feature>
<feature type="domain" description="Symplekin C-terminal" evidence="2">
    <location>
        <begin position="590"/>
        <end position="790"/>
    </location>
</feature>
<reference evidence="3 4" key="1">
    <citation type="journal article" date="2015" name="Genome Biol. Evol.">
        <title>Phylogenomic analyses indicate that early fungi evolved digesting cell walls of algal ancestors of land plants.</title>
        <authorList>
            <person name="Chang Y."/>
            <person name="Wang S."/>
            <person name="Sekimoto S."/>
            <person name="Aerts A.L."/>
            <person name="Choi C."/>
            <person name="Clum A."/>
            <person name="LaButti K.M."/>
            <person name="Lindquist E.A."/>
            <person name="Yee Ngan C."/>
            <person name="Ohm R.A."/>
            <person name="Salamov A.A."/>
            <person name="Grigoriev I.V."/>
            <person name="Spatafora J.W."/>
            <person name="Berbee M.L."/>
        </authorList>
    </citation>
    <scope>NUCLEOTIDE SEQUENCE [LARGE SCALE GENOMIC DNA]</scope>
    <source>
        <strain evidence="3 4">JEL478</strain>
    </source>
</reference>
<dbReference type="STRING" id="1344416.A0A139AFU1"/>
<accession>A0A139AFU1</accession>
<dbReference type="GO" id="GO:0005847">
    <property type="term" value="C:mRNA cleavage and polyadenylation specificity factor complex"/>
    <property type="evidence" value="ECO:0007669"/>
    <property type="project" value="TreeGrafter"/>
</dbReference>
<dbReference type="InterPro" id="IPR016024">
    <property type="entry name" value="ARM-type_fold"/>
</dbReference>
<dbReference type="PANTHER" id="PTHR15245">
    <property type="entry name" value="SYMPLEKIN-RELATED"/>
    <property type="match status" value="1"/>
</dbReference>
<feature type="region of interest" description="Disordered" evidence="1">
    <location>
        <begin position="272"/>
        <end position="293"/>
    </location>
</feature>
<dbReference type="PANTHER" id="PTHR15245:SF20">
    <property type="entry name" value="SYMPLEKIN"/>
    <property type="match status" value="1"/>
</dbReference>
<dbReference type="Proteomes" id="UP000070544">
    <property type="component" value="Unassembled WGS sequence"/>
</dbReference>
<dbReference type="InterPro" id="IPR021850">
    <property type="entry name" value="Symplekin/Pta1"/>
</dbReference>
<feature type="compositionally biased region" description="Polar residues" evidence="1">
    <location>
        <begin position="834"/>
        <end position="845"/>
    </location>
</feature>
<name>A0A139AFU1_GONPJ</name>
<gene>
    <name evidence="3" type="ORF">M427DRAFT_155462</name>
</gene>
<dbReference type="OMA" id="NTARIMN"/>
<dbReference type="SUPFAM" id="SSF48371">
    <property type="entry name" value="ARM repeat"/>
    <property type="match status" value="1"/>
</dbReference>
<feature type="region of interest" description="Disordered" evidence="1">
    <location>
        <begin position="827"/>
        <end position="856"/>
    </location>
</feature>
<feature type="compositionally biased region" description="Basic and acidic residues" evidence="1">
    <location>
        <begin position="139"/>
        <end position="157"/>
    </location>
</feature>
<dbReference type="InterPro" id="IPR022075">
    <property type="entry name" value="Symplekin_C"/>
</dbReference>
<evidence type="ECO:0000259" key="2">
    <source>
        <dbReference type="Pfam" id="PF12295"/>
    </source>
</evidence>
<dbReference type="AlphaFoldDB" id="A0A139AFU1"/>
<evidence type="ECO:0000313" key="3">
    <source>
        <dbReference type="EMBL" id="KXS15283.1"/>
    </source>
</evidence>
<keyword evidence="4" id="KW-1185">Reference proteome</keyword>
<organism evidence="3 4">
    <name type="scientific">Gonapodya prolifera (strain JEL478)</name>
    <name type="common">Monoblepharis prolifera</name>
    <dbReference type="NCBI Taxonomy" id="1344416"/>
    <lineage>
        <taxon>Eukaryota</taxon>
        <taxon>Fungi</taxon>
        <taxon>Fungi incertae sedis</taxon>
        <taxon>Chytridiomycota</taxon>
        <taxon>Chytridiomycota incertae sedis</taxon>
        <taxon>Monoblepharidomycetes</taxon>
        <taxon>Monoblepharidales</taxon>
        <taxon>Gonapodyaceae</taxon>
        <taxon>Gonapodya</taxon>
    </lineage>
</organism>
<proteinExistence type="predicted"/>
<feature type="compositionally biased region" description="Polar residues" evidence="1">
    <location>
        <begin position="1"/>
        <end position="19"/>
    </location>
</feature>
<dbReference type="OrthoDB" id="331600at2759"/>
<feature type="region of interest" description="Disordered" evidence="1">
    <location>
        <begin position="1"/>
        <end position="38"/>
    </location>
</feature>
<sequence length="856" mass="93216">MDPRTAQPSGQRPSHQNGSALPVPAPLLSGIPTPPPAADPHLAATQIAALQQIQQAQVVQQLNAAVASRFGVFPAPPQGTSVVLGGIDLGWLGPSAVAELVLRALQGISDAGLLGARAMLMARAAPALPVAPVAAPSARDPRRRDPRLASKKDREDTPEVVPKMETNLQPLFAPQSLPSSSALDSDYPRVPDISSPHLADPQTHLPILPSIEVSAAPLSSYLIPATPLTPENAQKIQVESLRRILSAEEAMSGKRFASARGMWQTVVARVVGRDPPSEKGDNGEAKVKSDNDVDNSKEIKDEMRSILVEHVCKDWKARNELCLLWLHEEYLSHPPTYFLWLHTVLLRLRTSLDSKDRMFTKFLLEVPELDESSIDVVRKYVEDKDRRGLGIATFRDLVVLRPAVKDDCLQAILEYTVSPDPEVRKPAIITIRRWYPDNSFVSPIAVKFALEQLESIGTLSQTNDSMEVDSGKDDANRETDGLLSSEVNRRVELAFALSSRRQELLRNVFALYSRANPSVQRCLHVAIAPLIRSIGMGSPVLLDLIRSPPEHGEGLVETVVAVLVERGARPSKELVDAIRNGRKEDQLGTTLLIAILPFSSKTEIFTALPKLLNLLDGDASSRETVKGCFVRLVQAANNTASTSQPSALTTPSSSGAEKPPLTATELLVHLHTMDDPANGGVAIKKVVEATQICLDTSDVFTQEVIAVVLQQLVDRPKLPTVFMRTMMQAVTKYKGLVGFSMGILTRLIGKRVWMDKTLWEGFVRCCRITQPYSFPVLLQLPKPQLQDILTRTTDMRAKLLQHVLSLPPQQRNTARIMNVMPLLMEQQGGPAASPSVNGTVTNQGASAGPGGVKVAS</sequence>